<evidence type="ECO:0000256" key="1">
    <source>
        <dbReference type="SAM" id="Phobius"/>
    </source>
</evidence>
<gene>
    <name evidence="2" type="ORF">S01H1_42576</name>
</gene>
<dbReference type="EMBL" id="BARS01027080">
    <property type="protein sequence ID" value="GAG07855.1"/>
    <property type="molecule type" value="Genomic_DNA"/>
</dbReference>
<proteinExistence type="predicted"/>
<name>X0UQ81_9ZZZZ</name>
<keyword evidence="1" id="KW-1133">Transmembrane helix</keyword>
<feature type="transmembrane region" description="Helical" evidence="1">
    <location>
        <begin position="21"/>
        <end position="44"/>
    </location>
</feature>
<keyword evidence="1" id="KW-0812">Transmembrane</keyword>
<comment type="caution">
    <text evidence="2">The sequence shown here is derived from an EMBL/GenBank/DDBJ whole genome shotgun (WGS) entry which is preliminary data.</text>
</comment>
<sequence>PQTRFRLGHALLVEARAPLRALALSLLLATAIAWSVVVLTSSLANPRGCG</sequence>
<evidence type="ECO:0000313" key="2">
    <source>
        <dbReference type="EMBL" id="GAG07855.1"/>
    </source>
</evidence>
<feature type="non-terminal residue" evidence="2">
    <location>
        <position position="1"/>
    </location>
</feature>
<dbReference type="AlphaFoldDB" id="X0UQ81"/>
<organism evidence="2">
    <name type="scientific">marine sediment metagenome</name>
    <dbReference type="NCBI Taxonomy" id="412755"/>
    <lineage>
        <taxon>unclassified sequences</taxon>
        <taxon>metagenomes</taxon>
        <taxon>ecological metagenomes</taxon>
    </lineage>
</organism>
<keyword evidence="1" id="KW-0472">Membrane</keyword>
<protein>
    <submittedName>
        <fullName evidence="2">Uncharacterized protein</fullName>
    </submittedName>
</protein>
<accession>X0UQ81</accession>
<reference evidence="2" key="1">
    <citation type="journal article" date="2014" name="Front. Microbiol.">
        <title>High frequency of phylogenetically diverse reductive dehalogenase-homologous genes in deep subseafloor sedimentary metagenomes.</title>
        <authorList>
            <person name="Kawai M."/>
            <person name="Futagami T."/>
            <person name="Toyoda A."/>
            <person name="Takaki Y."/>
            <person name="Nishi S."/>
            <person name="Hori S."/>
            <person name="Arai W."/>
            <person name="Tsubouchi T."/>
            <person name="Morono Y."/>
            <person name="Uchiyama I."/>
            <person name="Ito T."/>
            <person name="Fujiyama A."/>
            <person name="Inagaki F."/>
            <person name="Takami H."/>
        </authorList>
    </citation>
    <scope>NUCLEOTIDE SEQUENCE</scope>
    <source>
        <strain evidence="2">Expedition CK06-06</strain>
    </source>
</reference>